<proteinExistence type="predicted"/>
<evidence type="ECO:0000313" key="1">
    <source>
        <dbReference type="EMBL" id="KGC16939.1"/>
    </source>
</evidence>
<evidence type="ECO:0000313" key="2">
    <source>
        <dbReference type="Proteomes" id="UP000029590"/>
    </source>
</evidence>
<name>A0AAW3F6U7_BURGA</name>
<gene>
    <name evidence="1" type="ORF">DM48_4799</name>
</gene>
<comment type="caution">
    <text evidence="1">The sequence shown here is derived from an EMBL/GenBank/DDBJ whole genome shotgun (WGS) entry which is preliminary data.</text>
</comment>
<dbReference type="Proteomes" id="UP000029590">
    <property type="component" value="Unassembled WGS sequence"/>
</dbReference>
<reference evidence="1 2" key="1">
    <citation type="submission" date="2014-04" db="EMBL/GenBank/DDBJ databases">
        <authorList>
            <person name="Bishop-Lilly K.A."/>
            <person name="Broomall S.M."/>
            <person name="Chain P.S."/>
            <person name="Chertkov O."/>
            <person name="Coyne S.R."/>
            <person name="Daligault H.E."/>
            <person name="Davenport K.W."/>
            <person name="Erkkila T."/>
            <person name="Frey K.G."/>
            <person name="Gibbons H.S."/>
            <person name="Gu W."/>
            <person name="Jaissle J."/>
            <person name="Johnson S.L."/>
            <person name="Koroleva G.I."/>
            <person name="Ladner J.T."/>
            <person name="Lo C.-C."/>
            <person name="Minogue T.D."/>
            <person name="Munk C."/>
            <person name="Palacios G.F."/>
            <person name="Redden C.L."/>
            <person name="Rosenzweig C.N."/>
            <person name="Scholz M.B."/>
            <person name="Teshima H."/>
            <person name="Xu Y."/>
        </authorList>
    </citation>
    <scope>NUCLEOTIDE SEQUENCE [LARGE SCALE GENOMIC DNA]</scope>
    <source>
        <strain evidence="2">gladioli</strain>
    </source>
</reference>
<dbReference type="AlphaFoldDB" id="A0AAW3F6U7"/>
<dbReference type="RefSeq" id="WP_230676250.1">
    <property type="nucleotide sequence ID" value="NZ_CADEVY010000003.1"/>
</dbReference>
<organism evidence="1 2">
    <name type="scientific">Burkholderia gladioli</name>
    <name type="common">Pseudomonas marginata</name>
    <name type="synonym">Phytomonas marginata</name>
    <dbReference type="NCBI Taxonomy" id="28095"/>
    <lineage>
        <taxon>Bacteria</taxon>
        <taxon>Pseudomonadati</taxon>
        <taxon>Pseudomonadota</taxon>
        <taxon>Betaproteobacteria</taxon>
        <taxon>Burkholderiales</taxon>
        <taxon>Burkholderiaceae</taxon>
        <taxon>Burkholderia</taxon>
    </lineage>
</organism>
<dbReference type="EMBL" id="JPGG01000015">
    <property type="protein sequence ID" value="KGC16939.1"/>
    <property type="molecule type" value="Genomic_DNA"/>
</dbReference>
<sequence length="89" mass="9481">MALAFNLELAIKTPADKPKAADFALTADEAKRLDVIFPDGTQVKDINSDDEVRRAKELFGDRFAPASIELPALSDSVAVAIAAQNAAHT</sequence>
<accession>A0AAW3F6U7</accession>
<protein>
    <submittedName>
        <fullName evidence="1">Integrase domain protein</fullName>
    </submittedName>
</protein>